<feature type="non-terminal residue" evidence="1">
    <location>
        <position position="271"/>
    </location>
</feature>
<comment type="caution">
    <text evidence="1">The sequence shown here is derived from an EMBL/GenBank/DDBJ whole genome shotgun (WGS) entry which is preliminary data.</text>
</comment>
<dbReference type="PANTHER" id="PTHR40036:SF1">
    <property type="entry name" value="MACROCIN O-METHYLTRANSFERASE"/>
    <property type="match status" value="1"/>
</dbReference>
<reference evidence="1" key="1">
    <citation type="journal article" date="2015" name="Nature">
        <title>Complex archaea that bridge the gap between prokaryotes and eukaryotes.</title>
        <authorList>
            <person name="Spang A."/>
            <person name="Saw J.H."/>
            <person name="Jorgensen S.L."/>
            <person name="Zaremba-Niedzwiedzka K."/>
            <person name="Martijn J."/>
            <person name="Lind A.E."/>
            <person name="van Eijk R."/>
            <person name="Schleper C."/>
            <person name="Guy L."/>
            <person name="Ettema T.J."/>
        </authorList>
    </citation>
    <scope>NUCLEOTIDE SEQUENCE</scope>
</reference>
<dbReference type="Pfam" id="PF05711">
    <property type="entry name" value="TylF"/>
    <property type="match status" value="1"/>
</dbReference>
<proteinExistence type="predicted"/>
<dbReference type="SUPFAM" id="SSF53335">
    <property type="entry name" value="S-adenosyl-L-methionine-dependent methyltransferases"/>
    <property type="match status" value="1"/>
</dbReference>
<protein>
    <recommendedName>
        <fullName evidence="2">Methyltransferase</fullName>
    </recommendedName>
</protein>
<sequence length="271" mass="31509">MLKNFSLLSPSKFFIVIMIFFSVIHADENEEIIFPLEQSAIKDIQKILNKNKIHKDFHTLSPALIDAVAKSFIILDQYLPESLKNGAYLEFGIYRGFSIWMAQQIGQSYTDKNFRYFGFDSFCGLPPKSEDYKRGDWKPGYYACSLENVRQFLHAHGADFSTLNLIPGWFSARLFSVNKHLFHNLNISIIVIDSDVYEACKEILDFFPPLLKPGTIILFDEFMPKKDYSGKNQNLFSERRALIEFQQKNPDYEFMPLFPFSWHGQAFMITA</sequence>
<dbReference type="Gene3D" id="3.40.50.150">
    <property type="entry name" value="Vaccinia Virus protein VP39"/>
    <property type="match status" value="1"/>
</dbReference>
<dbReference type="InterPro" id="IPR029063">
    <property type="entry name" value="SAM-dependent_MTases_sf"/>
</dbReference>
<dbReference type="EMBL" id="LAZR01050734">
    <property type="protein sequence ID" value="KKK86689.1"/>
    <property type="molecule type" value="Genomic_DNA"/>
</dbReference>
<name>A0A0F9B7M5_9ZZZZ</name>
<accession>A0A0F9B7M5</accession>
<dbReference type="AlphaFoldDB" id="A0A0F9B7M5"/>
<evidence type="ECO:0000313" key="1">
    <source>
        <dbReference type="EMBL" id="KKK86689.1"/>
    </source>
</evidence>
<dbReference type="PANTHER" id="PTHR40036">
    <property type="entry name" value="MACROCIN O-METHYLTRANSFERASE"/>
    <property type="match status" value="1"/>
</dbReference>
<evidence type="ECO:0008006" key="2">
    <source>
        <dbReference type="Google" id="ProtNLM"/>
    </source>
</evidence>
<organism evidence="1">
    <name type="scientific">marine sediment metagenome</name>
    <dbReference type="NCBI Taxonomy" id="412755"/>
    <lineage>
        <taxon>unclassified sequences</taxon>
        <taxon>metagenomes</taxon>
        <taxon>ecological metagenomes</taxon>
    </lineage>
</organism>
<dbReference type="InterPro" id="IPR008884">
    <property type="entry name" value="TylF_MeTrfase"/>
</dbReference>
<gene>
    <name evidence="1" type="ORF">LCGC14_2760720</name>
</gene>